<evidence type="ECO:0000313" key="4">
    <source>
        <dbReference type="Proteomes" id="UP000178690"/>
    </source>
</evidence>
<keyword evidence="1" id="KW-1133">Transmembrane helix</keyword>
<feature type="chain" id="PRO_5009583914" description="TrbC/VirB2 family protein" evidence="2">
    <location>
        <begin position="22"/>
        <end position="122"/>
    </location>
</feature>
<dbReference type="Proteomes" id="UP000178690">
    <property type="component" value="Unassembled WGS sequence"/>
</dbReference>
<evidence type="ECO:0000313" key="3">
    <source>
        <dbReference type="EMBL" id="OHA50046.1"/>
    </source>
</evidence>
<evidence type="ECO:0008006" key="5">
    <source>
        <dbReference type="Google" id="ProtNLM"/>
    </source>
</evidence>
<dbReference type="STRING" id="1802363.A2682_02210"/>
<sequence length="122" mass="12865">MKRTAFIVTTLIFTAPLLALAGPSVVDVPDTGVPTTINNVYDNVLCPASNWLFAFVLVIAVIVLLMGAIMFFTAGGNEDQMATARRFLTYALVGVAVAVLAKSLIFVVGNFLGATSAGFFQC</sequence>
<evidence type="ECO:0000256" key="1">
    <source>
        <dbReference type="SAM" id="Phobius"/>
    </source>
</evidence>
<feature type="transmembrane region" description="Helical" evidence="1">
    <location>
        <begin position="87"/>
        <end position="112"/>
    </location>
</feature>
<reference evidence="3 4" key="1">
    <citation type="journal article" date="2016" name="Nat. Commun.">
        <title>Thousands of microbial genomes shed light on interconnected biogeochemical processes in an aquifer system.</title>
        <authorList>
            <person name="Anantharaman K."/>
            <person name="Brown C.T."/>
            <person name="Hug L.A."/>
            <person name="Sharon I."/>
            <person name="Castelle C.J."/>
            <person name="Probst A.J."/>
            <person name="Thomas B.C."/>
            <person name="Singh A."/>
            <person name="Wilkins M.J."/>
            <person name="Karaoz U."/>
            <person name="Brodie E.L."/>
            <person name="Williams K.H."/>
            <person name="Hubbard S.S."/>
            <person name="Banfield J.F."/>
        </authorList>
    </citation>
    <scope>NUCLEOTIDE SEQUENCE [LARGE SCALE GENOMIC DNA]</scope>
    <source>
        <strain evidence="4">RIFCSPHIGHO2_01_FULL_58_15</strain>
    </source>
</reference>
<dbReference type="AlphaFoldDB" id="A0A1G2PP10"/>
<feature type="transmembrane region" description="Helical" evidence="1">
    <location>
        <begin position="51"/>
        <end position="75"/>
    </location>
</feature>
<feature type="signal peptide" evidence="2">
    <location>
        <begin position="1"/>
        <end position="21"/>
    </location>
</feature>
<comment type="caution">
    <text evidence="3">The sequence shown here is derived from an EMBL/GenBank/DDBJ whole genome shotgun (WGS) entry which is preliminary data.</text>
</comment>
<keyword evidence="1" id="KW-0812">Transmembrane</keyword>
<gene>
    <name evidence="3" type="ORF">A2682_02210</name>
</gene>
<accession>A0A1G2PP10</accession>
<keyword evidence="1" id="KW-0472">Membrane</keyword>
<keyword evidence="2" id="KW-0732">Signal</keyword>
<proteinExistence type="predicted"/>
<evidence type="ECO:0000256" key="2">
    <source>
        <dbReference type="SAM" id="SignalP"/>
    </source>
</evidence>
<organism evidence="3 4">
    <name type="scientific">Terrybacteria sp. (strain RIFCSPHIGHO2_01_FULL_58_15)</name>
    <dbReference type="NCBI Taxonomy" id="1802363"/>
    <lineage>
        <taxon>Bacteria</taxon>
        <taxon>Candidatus Terryibacteriota</taxon>
    </lineage>
</organism>
<protein>
    <recommendedName>
        <fullName evidence="5">TrbC/VirB2 family protein</fullName>
    </recommendedName>
</protein>
<name>A0A1G2PP10_TERXR</name>
<dbReference type="EMBL" id="MHST01000002">
    <property type="protein sequence ID" value="OHA50046.1"/>
    <property type="molecule type" value="Genomic_DNA"/>
</dbReference>